<dbReference type="EMBL" id="JBICCN010000021">
    <property type="protein sequence ID" value="KAL3102615.1"/>
    <property type="molecule type" value="Genomic_DNA"/>
</dbReference>
<feature type="compositionally biased region" description="Basic and acidic residues" evidence="2">
    <location>
        <begin position="296"/>
        <end position="328"/>
    </location>
</feature>
<feature type="compositionally biased region" description="Basic and acidic residues" evidence="2">
    <location>
        <begin position="595"/>
        <end position="613"/>
    </location>
</feature>
<evidence type="ECO:0000256" key="2">
    <source>
        <dbReference type="SAM" id="MobiDB-lite"/>
    </source>
</evidence>
<feature type="compositionally biased region" description="Basic and acidic residues" evidence="2">
    <location>
        <begin position="16"/>
        <end position="46"/>
    </location>
</feature>
<sequence>MQKTLNTIIQSAYDAKFPKEKRAKRETVDKELEPEIEPKPDKELTREVPPSVAKDIELTREASLPTAPDIELQREAEPKESDKEMGREIGPPHLSDKQLSELEGEKGQKQPPPPPIIEQQRKISAVDQDRLNLAKRVTEQSSNETVKLAATAADIAEKAKTALNRAEQALKQAPNAPDVKKWFDKLSNMENNLRELVEKISHESKKAAEVKRLLDVHYESKNLNECRKHADMAKQALKESKKCIAELTPMYFRIAPENQLGVSELSNRIVTAVDNFLNAKVTMPKPSEIPHYPAEQPKHQQEKDMENLKPTVEKEVQIPKLPDDEKVTKGHPPKATVEKELELEPVKSQDKELERESPKKADKELEPIVKQQSSKEDLLLEEIKNEMDQTVKKVTQTANYIRTLVDNSKHNRGVAETRLKTYSDIPELKNWLDQIVELDQKIDELSKKVGNEPSKVISVKKEFDNHYRMKNLTESRNITNTVKNVYEVIHNYSLEIKQLNNKMHELNDKFTTAVKELEEAAKKGATITQQQEKVLEKEIPQEPHLKELEREKGQPDIPSENTETGFPSLEYESEDSSEKQPEPAEEQVEEVPYVPEKKEEKIEEEKAIFKEDTINEFPSTEYGIEDSDTDKTETGSPAQDKEKVLVEKDESLEQSDRQKEKAKILVISTDKKEEEFPSNEYDIEDEYASSSLTAAQNGLSVITKDAEGLLTDQIKKLPGDNGQNPVTTVPSDFPSYNDEDSIDSPVLVNEFSEGKLASSAASEEDIPKPEDHDEDELPDLPDPLALSAKEKGDKKGATAVSDRVKMLMGHQKQQRKAVEFLFNEITQRFYIKIGTGVQHVDASSHLAYVLGFEGTRLYYNHPAKYLPDLSGGVRQLYVYAPKLVEDTIIGDRMAPLLRVVNVSGTGTPDVPEQAGRGEQQYFVGTRYQRGGGLLQNVARFLMPVASNLLSSASKEGIAAGTRVLGDLSQGKALKESLETHAKQGLENLAGKLQQCGKGKNYGGQGRRGQQWTKTSVRELLPLSALNQTGPYLFRLFSDSQYCDLSKTYMYLLTSIERKNAAGEWVPTDDAIEEDRHVGVIQNFGSSFIRSLKVNISGVEVFDSSIYYHYRAYIMQELGYSHEIRKAFHEAGCYYSDENSQDSYSNKGFTSRVQRFSNGKHCETMVKLNFDLARQNTLLLNNQDVVFTIHRNSDSFLLLTPRWKTVIDEVKDAQGNIVTAARVTWHDSKAEYRIRLHDMRLYLRTVDVTSSLNVAISRQLESTPAKYALRKVEMRSIFLGTGRTELSHNVFTSTLPRRLICTFVSTGAYSGARHLSPFNFEHANVRSISAEANGLTFPSTPYLFSFGNQKRFVRAFVDMYAGLGLDDSDNKTVSISMARFLSGWAFFVIPMTSTLDDTPGFELIRQGTCTVKVQFEQPIKADGYEMLILGQLYALFKSEIDTQLSNYFPNPLQSVNCVHIVNTEYENQPVIVEGTLDLVDHLLFSTCYPKKRQGIEWSEPLYVELSDLMVCPGDLPKCLSHFGQQRERPKLMVDELDWHDSDDTADEAW</sequence>
<feature type="compositionally biased region" description="Basic and acidic residues" evidence="2">
    <location>
        <begin position="336"/>
        <end position="365"/>
    </location>
</feature>
<name>A0ABD2KI59_HETSC</name>
<feature type="region of interest" description="Disordered" evidence="2">
    <location>
        <begin position="524"/>
        <end position="661"/>
    </location>
</feature>
<organism evidence="3 4">
    <name type="scientific">Heterodera schachtii</name>
    <name type="common">Sugarbeet cyst nematode worm</name>
    <name type="synonym">Tylenchus schachtii</name>
    <dbReference type="NCBI Taxonomy" id="97005"/>
    <lineage>
        <taxon>Eukaryota</taxon>
        <taxon>Metazoa</taxon>
        <taxon>Ecdysozoa</taxon>
        <taxon>Nematoda</taxon>
        <taxon>Chromadorea</taxon>
        <taxon>Rhabditida</taxon>
        <taxon>Tylenchina</taxon>
        <taxon>Tylenchomorpha</taxon>
        <taxon>Tylenchoidea</taxon>
        <taxon>Heteroderidae</taxon>
        <taxon>Heteroderinae</taxon>
        <taxon>Heterodera</taxon>
    </lineage>
</organism>
<feature type="compositionally biased region" description="Polar residues" evidence="2">
    <location>
        <begin position="1"/>
        <end position="10"/>
    </location>
</feature>
<evidence type="ECO:0000313" key="3">
    <source>
        <dbReference type="EMBL" id="KAL3102615.1"/>
    </source>
</evidence>
<evidence type="ECO:0000256" key="1">
    <source>
        <dbReference type="SAM" id="Coils"/>
    </source>
</evidence>
<feature type="compositionally biased region" description="Basic and acidic residues" evidence="2">
    <location>
        <begin position="629"/>
        <end position="661"/>
    </location>
</feature>
<reference evidence="3 4" key="1">
    <citation type="submission" date="2024-10" db="EMBL/GenBank/DDBJ databases">
        <authorList>
            <person name="Kim D."/>
        </authorList>
    </citation>
    <scope>NUCLEOTIDE SEQUENCE [LARGE SCALE GENOMIC DNA]</scope>
    <source>
        <strain evidence="3">Taebaek</strain>
    </source>
</reference>
<feature type="compositionally biased region" description="Basic and acidic residues" evidence="2">
    <location>
        <begin position="533"/>
        <end position="554"/>
    </location>
</feature>
<feature type="region of interest" description="Disordered" evidence="2">
    <location>
        <begin position="283"/>
        <end position="365"/>
    </location>
</feature>
<dbReference type="Proteomes" id="UP001620645">
    <property type="component" value="Unassembled WGS sequence"/>
</dbReference>
<accession>A0ABD2KI59</accession>
<keyword evidence="4" id="KW-1185">Reference proteome</keyword>
<gene>
    <name evidence="3" type="ORF">niasHS_000318</name>
</gene>
<evidence type="ECO:0000313" key="4">
    <source>
        <dbReference type="Proteomes" id="UP001620645"/>
    </source>
</evidence>
<feature type="compositionally biased region" description="Polar residues" evidence="2">
    <location>
        <begin position="721"/>
        <end position="730"/>
    </location>
</feature>
<feature type="compositionally biased region" description="Basic and acidic residues" evidence="2">
    <location>
        <begin position="71"/>
        <end position="87"/>
    </location>
</feature>
<feature type="region of interest" description="Disordered" evidence="2">
    <location>
        <begin position="757"/>
        <end position="796"/>
    </location>
</feature>
<protein>
    <submittedName>
        <fullName evidence="3">Uncharacterized protein</fullName>
    </submittedName>
</protein>
<feature type="region of interest" description="Disordered" evidence="2">
    <location>
        <begin position="1"/>
        <end position="124"/>
    </location>
</feature>
<feature type="region of interest" description="Disordered" evidence="2">
    <location>
        <begin position="714"/>
        <end position="742"/>
    </location>
</feature>
<feature type="coiled-coil region" evidence="1">
    <location>
        <begin position="152"/>
        <end position="206"/>
    </location>
</feature>
<feature type="coiled-coil region" evidence="1">
    <location>
        <begin position="482"/>
        <end position="523"/>
    </location>
</feature>
<comment type="caution">
    <text evidence="3">The sequence shown here is derived from an EMBL/GenBank/DDBJ whole genome shotgun (WGS) entry which is preliminary data.</text>
</comment>
<keyword evidence="1" id="KW-0175">Coiled coil</keyword>
<feature type="compositionally biased region" description="Basic and acidic residues" evidence="2">
    <location>
        <begin position="94"/>
        <end position="108"/>
    </location>
</feature>
<proteinExistence type="predicted"/>